<dbReference type="GO" id="GO:0003700">
    <property type="term" value="F:DNA-binding transcription factor activity"/>
    <property type="evidence" value="ECO:0007669"/>
    <property type="project" value="InterPro"/>
</dbReference>
<dbReference type="CDD" id="cd04765">
    <property type="entry name" value="HTH_MlrA-like_sg2"/>
    <property type="match status" value="1"/>
</dbReference>
<dbReference type="RefSeq" id="WP_192112323.1">
    <property type="nucleotide sequence ID" value="NZ_CABSIF010000007.1"/>
</dbReference>
<dbReference type="Pfam" id="PF13411">
    <property type="entry name" value="MerR_1"/>
    <property type="match status" value="1"/>
</dbReference>
<evidence type="ECO:0000256" key="1">
    <source>
        <dbReference type="ARBA" id="ARBA00023125"/>
    </source>
</evidence>
<dbReference type="Gene3D" id="1.10.1660.10">
    <property type="match status" value="1"/>
</dbReference>
<dbReference type="GO" id="GO:0003677">
    <property type="term" value="F:DNA binding"/>
    <property type="evidence" value="ECO:0007669"/>
    <property type="project" value="UniProtKB-KW"/>
</dbReference>
<evidence type="ECO:0000259" key="2">
    <source>
        <dbReference type="PROSITE" id="PS50937"/>
    </source>
</evidence>
<protein>
    <submittedName>
        <fullName evidence="3">Transcriptional regulator, MerR family</fullName>
    </submittedName>
</protein>
<gene>
    <name evidence="3" type="ORF">KM92DES2_11098</name>
</gene>
<dbReference type="InterPro" id="IPR000551">
    <property type="entry name" value="MerR-type_HTH_dom"/>
</dbReference>
<dbReference type="AlphaFoldDB" id="A0A212JH27"/>
<evidence type="ECO:0000313" key="3">
    <source>
        <dbReference type="EMBL" id="SBV98753.1"/>
    </source>
</evidence>
<dbReference type="PANTHER" id="PTHR30204">
    <property type="entry name" value="REDOX-CYCLING DRUG-SENSING TRANSCRIPTIONAL ACTIVATOR SOXR"/>
    <property type="match status" value="1"/>
</dbReference>
<accession>A0A212JH27</accession>
<dbReference type="PANTHER" id="PTHR30204:SF15">
    <property type="entry name" value="BLL5018 PROTEIN"/>
    <property type="match status" value="1"/>
</dbReference>
<dbReference type="SMART" id="SM00422">
    <property type="entry name" value="HTH_MERR"/>
    <property type="match status" value="1"/>
</dbReference>
<dbReference type="EMBL" id="FLUP01000001">
    <property type="protein sequence ID" value="SBV98753.1"/>
    <property type="molecule type" value="Genomic_DNA"/>
</dbReference>
<keyword evidence="1" id="KW-0238">DNA-binding</keyword>
<dbReference type="PROSITE" id="PS50937">
    <property type="entry name" value="HTH_MERR_2"/>
    <property type="match status" value="1"/>
</dbReference>
<dbReference type="SUPFAM" id="SSF46955">
    <property type="entry name" value="Putative DNA-binding domain"/>
    <property type="match status" value="1"/>
</dbReference>
<dbReference type="InterPro" id="IPR047057">
    <property type="entry name" value="MerR_fam"/>
</dbReference>
<sequence>MSDHTPDNTYRIGEVAELLDLKTHVLRFWETEFPQLAPLRTGKGQRLYTEENVALLRRIRQLLHEQGMTIEGARRVLAGSAVVDESLPERVAAVPDPDFMRMLQRELISLRRLLSEK</sequence>
<feature type="domain" description="HTH merR-type" evidence="2">
    <location>
        <begin position="9"/>
        <end position="79"/>
    </location>
</feature>
<organism evidence="3">
    <name type="scientific">uncultured Desulfovibrio sp</name>
    <dbReference type="NCBI Taxonomy" id="167968"/>
    <lineage>
        <taxon>Bacteria</taxon>
        <taxon>Pseudomonadati</taxon>
        <taxon>Thermodesulfobacteriota</taxon>
        <taxon>Desulfovibrionia</taxon>
        <taxon>Desulfovibrionales</taxon>
        <taxon>Desulfovibrionaceae</taxon>
        <taxon>Desulfovibrio</taxon>
        <taxon>environmental samples</taxon>
    </lineage>
</organism>
<name>A0A212JH27_9BACT</name>
<reference evidence="3" key="1">
    <citation type="submission" date="2016-04" db="EMBL/GenBank/DDBJ databases">
        <authorList>
            <person name="Evans L.H."/>
            <person name="Alamgir A."/>
            <person name="Owens N."/>
            <person name="Weber N.D."/>
            <person name="Virtaneva K."/>
            <person name="Barbian K."/>
            <person name="Babar A."/>
            <person name="Rosenke K."/>
        </authorList>
    </citation>
    <scope>NUCLEOTIDE SEQUENCE</scope>
    <source>
        <strain evidence="3">92-2</strain>
    </source>
</reference>
<proteinExistence type="predicted"/>
<dbReference type="InterPro" id="IPR009061">
    <property type="entry name" value="DNA-bd_dom_put_sf"/>
</dbReference>